<evidence type="ECO:0000256" key="8">
    <source>
        <dbReference type="ARBA" id="ARBA00023180"/>
    </source>
</evidence>
<evidence type="ECO:0000256" key="5">
    <source>
        <dbReference type="ARBA" id="ARBA00022737"/>
    </source>
</evidence>
<dbReference type="SMART" id="SM00765">
    <property type="entry name" value="MANEC"/>
    <property type="match status" value="1"/>
</dbReference>
<evidence type="ECO:0000259" key="11">
    <source>
        <dbReference type="SMART" id="SM00089"/>
    </source>
</evidence>
<dbReference type="InterPro" id="IPR022409">
    <property type="entry name" value="PKD/Chitinase_dom"/>
</dbReference>
<evidence type="ECO:0000256" key="9">
    <source>
        <dbReference type="SAM" id="MobiDB-lite"/>
    </source>
</evidence>
<dbReference type="InterPro" id="IPR013783">
    <property type="entry name" value="Ig-like_fold"/>
</dbReference>
<dbReference type="SMART" id="SM00089">
    <property type="entry name" value="PKD"/>
    <property type="match status" value="2"/>
</dbReference>
<dbReference type="OMA" id="ELICCLH"/>
<feature type="compositionally biased region" description="Low complexity" evidence="9">
    <location>
        <begin position="263"/>
        <end position="281"/>
    </location>
</feature>
<feature type="region of interest" description="Disordered" evidence="9">
    <location>
        <begin position="198"/>
        <end position="235"/>
    </location>
</feature>
<dbReference type="InterPro" id="IPR029865">
    <property type="entry name" value="KIAA0319-like"/>
</dbReference>
<reference evidence="14" key="1">
    <citation type="submission" date="2012-01" db="EMBL/GenBank/DDBJ databases">
        <authorList>
            <person name="Walter R."/>
            <person name="Schartl M."/>
            <person name="Warren W."/>
        </authorList>
    </citation>
    <scope>NUCLEOTIDE SEQUENCE [LARGE SCALE GENOMIC DNA]</scope>
    <source>
        <strain evidence="14">JP 163 A</strain>
    </source>
</reference>
<evidence type="ECO:0000256" key="6">
    <source>
        <dbReference type="ARBA" id="ARBA00022989"/>
    </source>
</evidence>
<evidence type="ECO:0000256" key="3">
    <source>
        <dbReference type="ARBA" id="ARBA00022692"/>
    </source>
</evidence>
<feature type="compositionally biased region" description="Polar residues" evidence="9">
    <location>
        <begin position="329"/>
        <end position="345"/>
    </location>
</feature>
<dbReference type="InterPro" id="IPR013980">
    <property type="entry name" value="MANSC_dom"/>
</dbReference>
<keyword evidence="6 10" id="KW-1133">Transmembrane helix</keyword>
<feature type="domain" description="PKD/Chitinase" evidence="11">
    <location>
        <begin position="483"/>
        <end position="574"/>
    </location>
</feature>
<reference evidence="13" key="3">
    <citation type="submission" date="2025-08" db="UniProtKB">
        <authorList>
            <consortium name="Ensembl"/>
        </authorList>
    </citation>
    <scope>IDENTIFICATION</scope>
    <source>
        <strain evidence="13">JP 163 A</strain>
    </source>
</reference>
<dbReference type="Pfam" id="PF23620">
    <property type="entry name" value="KIAA0319"/>
    <property type="match status" value="1"/>
</dbReference>
<evidence type="ECO:0000259" key="12">
    <source>
        <dbReference type="SMART" id="SM00765"/>
    </source>
</evidence>
<dbReference type="FunFam" id="2.60.40.10:FF:000061">
    <property type="entry name" value="Dyslexia-associated protein KIAA0319 homolog"/>
    <property type="match status" value="1"/>
</dbReference>
<dbReference type="InParanoid" id="A0A3B5R7K5"/>
<dbReference type="GeneTree" id="ENSGT00940000161462"/>
<evidence type="ECO:0000313" key="13">
    <source>
        <dbReference type="Ensembl" id="ENSXMAP00000039643.1"/>
    </source>
</evidence>
<dbReference type="GO" id="GO:0005886">
    <property type="term" value="C:plasma membrane"/>
    <property type="evidence" value="ECO:0007669"/>
    <property type="project" value="UniProtKB-SubCell"/>
</dbReference>
<feature type="compositionally biased region" description="Low complexity" evidence="9">
    <location>
        <begin position="313"/>
        <end position="327"/>
    </location>
</feature>
<dbReference type="InterPro" id="IPR035986">
    <property type="entry name" value="PKD_dom_sf"/>
</dbReference>
<feature type="transmembrane region" description="Helical" evidence="10">
    <location>
        <begin position="717"/>
        <end position="741"/>
    </location>
</feature>
<reference evidence="14" key="2">
    <citation type="journal article" date="2013" name="Nat. Genet.">
        <title>The genome of the platyfish, Xiphophorus maculatus, provides insights into evolutionary adaptation and several complex traits.</title>
        <authorList>
            <person name="Schartl M."/>
            <person name="Walter R.B."/>
            <person name="Shen Y."/>
            <person name="Garcia T."/>
            <person name="Catchen J."/>
            <person name="Amores A."/>
            <person name="Braasch I."/>
            <person name="Chalopin D."/>
            <person name="Volff J.N."/>
            <person name="Lesch K.P."/>
            <person name="Bisazza A."/>
            <person name="Minx P."/>
            <person name="Hillier L."/>
            <person name="Wilson R.K."/>
            <person name="Fuerstenberg S."/>
            <person name="Boore J."/>
            <person name="Searle S."/>
            <person name="Postlethwait J.H."/>
            <person name="Warren W.C."/>
        </authorList>
    </citation>
    <scope>NUCLEOTIDE SEQUENCE [LARGE SCALE GENOMIC DNA]</scope>
    <source>
        <strain evidence="14">JP 163 A</strain>
    </source>
</reference>
<dbReference type="PANTHER" id="PTHR46182">
    <property type="entry name" value="FI19480P1"/>
    <property type="match status" value="1"/>
</dbReference>
<dbReference type="GO" id="GO:0001764">
    <property type="term" value="P:neuron migration"/>
    <property type="evidence" value="ECO:0007669"/>
    <property type="project" value="TreeGrafter"/>
</dbReference>
<evidence type="ECO:0000256" key="7">
    <source>
        <dbReference type="ARBA" id="ARBA00023136"/>
    </source>
</evidence>
<evidence type="ECO:0000256" key="2">
    <source>
        <dbReference type="ARBA" id="ARBA00022475"/>
    </source>
</evidence>
<dbReference type="SUPFAM" id="SSF49299">
    <property type="entry name" value="PKD domain"/>
    <property type="match status" value="2"/>
</dbReference>
<keyword evidence="4" id="KW-0732">Signal</keyword>
<keyword evidence="8" id="KW-0325">Glycoprotein</keyword>
<keyword evidence="2" id="KW-1003">Cell membrane</keyword>
<keyword evidence="3 10" id="KW-0812">Transmembrane</keyword>
<dbReference type="InterPro" id="IPR011106">
    <property type="entry name" value="MANSC_N"/>
</dbReference>
<name>A0A3B5R7K5_XIPMA</name>
<reference evidence="13" key="4">
    <citation type="submission" date="2025-09" db="UniProtKB">
        <authorList>
            <consortium name="Ensembl"/>
        </authorList>
    </citation>
    <scope>IDENTIFICATION</scope>
    <source>
        <strain evidence="13">JP 163 A</strain>
    </source>
</reference>
<protein>
    <submittedName>
        <fullName evidence="13">KIAA0319</fullName>
    </submittedName>
</protein>
<evidence type="ECO:0000256" key="10">
    <source>
        <dbReference type="SAM" id="Phobius"/>
    </source>
</evidence>
<dbReference type="AlphaFoldDB" id="A0A3B5R7K5"/>
<dbReference type="GO" id="GO:0031410">
    <property type="term" value="C:cytoplasmic vesicle"/>
    <property type="evidence" value="ECO:0007669"/>
    <property type="project" value="TreeGrafter"/>
</dbReference>
<dbReference type="InterPro" id="IPR056502">
    <property type="entry name" value="KIAA0319-like_C"/>
</dbReference>
<dbReference type="Ensembl" id="ENSXMAT00000024901.1">
    <property type="protein sequence ID" value="ENSXMAP00000039643.1"/>
    <property type="gene ID" value="ENSXMAG00000022956.1"/>
</dbReference>
<dbReference type="STRING" id="8083.ENSXMAP00000039643"/>
<proteinExistence type="predicted"/>
<feature type="domain" description="PKD/Chitinase" evidence="11">
    <location>
        <begin position="388"/>
        <end position="477"/>
    </location>
</feature>
<feature type="domain" description="Seven cysteines N-terminal" evidence="12">
    <location>
        <begin position="104"/>
        <end position="185"/>
    </location>
</feature>
<evidence type="ECO:0000256" key="4">
    <source>
        <dbReference type="ARBA" id="ARBA00022729"/>
    </source>
</evidence>
<dbReference type="Pfam" id="PF23597">
    <property type="entry name" value="KIAA0319_N"/>
    <property type="match status" value="1"/>
</dbReference>
<feature type="region of interest" description="Disordered" evidence="9">
    <location>
        <begin position="247"/>
        <end position="389"/>
    </location>
</feature>
<dbReference type="Proteomes" id="UP000002852">
    <property type="component" value="Unassembled WGS sequence"/>
</dbReference>
<dbReference type="PANTHER" id="PTHR46182:SF1">
    <property type="entry name" value="DYSLEXIA-ASSOCIATED PROTEIN KIAA0319"/>
    <property type="match status" value="1"/>
</dbReference>
<keyword evidence="5" id="KW-0677">Repeat</keyword>
<dbReference type="Gene3D" id="2.60.40.10">
    <property type="entry name" value="Immunoglobulins"/>
    <property type="match status" value="2"/>
</dbReference>
<evidence type="ECO:0000313" key="14">
    <source>
        <dbReference type="Proteomes" id="UP000002852"/>
    </source>
</evidence>
<keyword evidence="14" id="KW-1185">Reference proteome</keyword>
<evidence type="ECO:0000256" key="1">
    <source>
        <dbReference type="ARBA" id="ARBA00004236"/>
    </source>
</evidence>
<sequence>MVLVLVLVPHPYEDYWDVLFCRNGPEVGQVILPRDDSCLLAPPGCLSGSGSGQPAGWVEENREENRGRVLFLLLFLLLQAAEPHSATMWRKPVLLLLLHIMEAAVAPPCWQGATFPEAVVSPAADSSGIVRVPAAASLQLCVAACCDLPDCDLAWRFKGRCYVLSCQQGADCRPRVRPGADSVLAFLQRPARSLLRSLGRPAPFGRTRGPGGHPEALKGPALFDGPDPTWSDPADLEADWFWSTFNQSQEADSGGAESDSNLTGTRTTEPAGPAAAEGTAGSQRPELPAPVADSAPTGHMTTPGDVISTTVNPGRPVGDPVDPVDLGSAVTSEPTGSSEVGNRTSEPLKVLQAPTTDPLKEVTSDLPTSAALPPTTVAEPQGPNRAPLAAVGPDLHLVLPLSASLLLNGSGSTDDRGVSGYSWEVVSGPPGLRLQDADQAVAMATGLRAGRYTFKLTVSDQQGATDSALLSVRVQEARSLPPVAHASGSHVLVLPNNSVVLEGSVTDGDQTEVRYRWTRDSQSPAAGEVLFGSETRRVLYLSDLVEGTYLFQLRVTDAQGRVSTATATVEVRPEPGGGQQVELEMLVAVSQVSVAQRDTLVRQLAALIHVLDRDIRVRVLQGRTQLSTVLQFWVQGPTGPIPASSLVVLLRKQLPRDKSDFLLFKVLRVDTVACELSCSGRGQCDPITKQCSCDPFWTENLIRLYLGDGESNCEWRVLFVILSSFLTMVLILSLSWTFVCCSRRRKQRKGRKKTRYTILDDMDEQERLELRPRFSEFVHRYCRFWTGPDRPSGNPTVTRIQSFPGFLIEILLELAAKLFNKATKPAENL</sequence>
<accession>A0A3B5R7K5</accession>
<keyword evidence="7 10" id="KW-0472">Membrane</keyword>
<comment type="subcellular location">
    <subcellularLocation>
        <location evidence="1">Cell membrane</location>
    </subcellularLocation>
</comment>
<dbReference type="Pfam" id="PF22352">
    <property type="entry name" value="K319L-like_PKD"/>
    <property type="match status" value="2"/>
</dbReference>
<dbReference type="CDD" id="cd00146">
    <property type="entry name" value="PKD"/>
    <property type="match status" value="2"/>
</dbReference>
<organism evidence="13 14">
    <name type="scientific">Xiphophorus maculatus</name>
    <name type="common">Southern platyfish</name>
    <name type="synonym">Platypoecilus maculatus</name>
    <dbReference type="NCBI Taxonomy" id="8083"/>
    <lineage>
        <taxon>Eukaryota</taxon>
        <taxon>Metazoa</taxon>
        <taxon>Chordata</taxon>
        <taxon>Craniata</taxon>
        <taxon>Vertebrata</taxon>
        <taxon>Euteleostomi</taxon>
        <taxon>Actinopterygii</taxon>
        <taxon>Neopterygii</taxon>
        <taxon>Teleostei</taxon>
        <taxon>Neoteleostei</taxon>
        <taxon>Acanthomorphata</taxon>
        <taxon>Ovalentaria</taxon>
        <taxon>Atherinomorphae</taxon>
        <taxon>Cyprinodontiformes</taxon>
        <taxon>Poeciliidae</taxon>
        <taxon>Poeciliinae</taxon>
        <taxon>Xiphophorus</taxon>
    </lineage>
</organism>